<evidence type="ECO:0000256" key="4">
    <source>
        <dbReference type="ARBA" id="ARBA00012831"/>
    </source>
</evidence>
<evidence type="ECO:0000256" key="9">
    <source>
        <dbReference type="ARBA" id="ARBA00022917"/>
    </source>
</evidence>
<dbReference type="Pfam" id="PF03129">
    <property type="entry name" value="HGTP_anticodon"/>
    <property type="match status" value="1"/>
</dbReference>
<dbReference type="AlphaFoldDB" id="A0A433B9R4"/>
<dbReference type="PANTHER" id="PTHR42753">
    <property type="entry name" value="MITOCHONDRIAL RIBOSOME PROTEIN L39/PROLYL-TRNA LIGASE FAMILY MEMBER"/>
    <property type="match status" value="1"/>
</dbReference>
<dbReference type="CDD" id="cd00779">
    <property type="entry name" value="ProRS_core_prok"/>
    <property type="match status" value="1"/>
</dbReference>
<keyword evidence="7" id="KW-0547">Nucleotide-binding</keyword>
<dbReference type="InterPro" id="IPR044140">
    <property type="entry name" value="ProRS_anticodon_short"/>
</dbReference>
<keyword evidence="6" id="KW-0436">Ligase</keyword>
<dbReference type="EMBL" id="RBNI01015223">
    <property type="protein sequence ID" value="RUP16586.1"/>
    <property type="molecule type" value="Genomic_DNA"/>
</dbReference>
<feature type="domain" description="Aminoacyl-transfer RNA synthetases class-II family profile" evidence="13">
    <location>
        <begin position="86"/>
        <end position="513"/>
    </location>
</feature>
<evidence type="ECO:0000313" key="14">
    <source>
        <dbReference type="EMBL" id="RUP16586.1"/>
    </source>
</evidence>
<dbReference type="NCBIfam" id="TIGR00409">
    <property type="entry name" value="proS_fam_II"/>
    <property type="match status" value="1"/>
</dbReference>
<comment type="subcellular location">
    <subcellularLocation>
        <location evidence="1">Cytoplasm</location>
    </subcellularLocation>
</comment>
<accession>A0A433B9R4</accession>
<keyword evidence="10 14" id="KW-0030">Aminoacyl-tRNA synthetase</keyword>
<evidence type="ECO:0000256" key="10">
    <source>
        <dbReference type="ARBA" id="ARBA00023146"/>
    </source>
</evidence>
<keyword evidence="15" id="KW-1185">Reference proteome</keyword>
<comment type="similarity">
    <text evidence="2">Belongs to the class-II aminoacyl-tRNA synthetase family.</text>
</comment>
<dbReference type="InterPro" id="IPR004154">
    <property type="entry name" value="Anticodon-bd"/>
</dbReference>
<evidence type="ECO:0000256" key="11">
    <source>
        <dbReference type="ARBA" id="ARBA00029731"/>
    </source>
</evidence>
<evidence type="ECO:0000256" key="7">
    <source>
        <dbReference type="ARBA" id="ARBA00022741"/>
    </source>
</evidence>
<dbReference type="InterPro" id="IPR004500">
    <property type="entry name" value="Pro-tRNA-synth_IIa_bac-type"/>
</dbReference>
<dbReference type="InterPro" id="IPR002314">
    <property type="entry name" value="aa-tRNA-synt_IIb"/>
</dbReference>
<evidence type="ECO:0000256" key="8">
    <source>
        <dbReference type="ARBA" id="ARBA00022840"/>
    </source>
</evidence>
<keyword evidence="5" id="KW-0963">Cytoplasm</keyword>
<evidence type="ECO:0000256" key="3">
    <source>
        <dbReference type="ARBA" id="ARBA00011738"/>
    </source>
</evidence>
<organism evidence="14 15">
    <name type="scientific">Jimgerdemannia flammicorona</name>
    <dbReference type="NCBI Taxonomy" id="994334"/>
    <lineage>
        <taxon>Eukaryota</taxon>
        <taxon>Fungi</taxon>
        <taxon>Fungi incertae sedis</taxon>
        <taxon>Mucoromycota</taxon>
        <taxon>Mucoromycotina</taxon>
        <taxon>Endogonomycetes</taxon>
        <taxon>Endogonales</taxon>
        <taxon>Endogonaceae</taxon>
        <taxon>Jimgerdemannia</taxon>
    </lineage>
</organism>
<reference evidence="14 15" key="1">
    <citation type="journal article" date="2018" name="New Phytol.">
        <title>Phylogenomics of Endogonaceae and evolution of mycorrhizas within Mucoromycota.</title>
        <authorList>
            <person name="Chang Y."/>
            <person name="Desiro A."/>
            <person name="Na H."/>
            <person name="Sandor L."/>
            <person name="Lipzen A."/>
            <person name="Clum A."/>
            <person name="Barry K."/>
            <person name="Grigoriev I.V."/>
            <person name="Martin F.M."/>
            <person name="Stajich J.E."/>
            <person name="Smith M.E."/>
            <person name="Bonito G."/>
            <person name="Spatafora J.W."/>
        </authorList>
    </citation>
    <scope>NUCLEOTIDE SEQUENCE [LARGE SCALE GENOMIC DNA]</scope>
    <source>
        <strain evidence="14 15">GMNB39</strain>
    </source>
</reference>
<dbReference type="InterPro" id="IPR045864">
    <property type="entry name" value="aa-tRNA-synth_II/BPL/LPL"/>
</dbReference>
<evidence type="ECO:0000256" key="1">
    <source>
        <dbReference type="ARBA" id="ARBA00004496"/>
    </source>
</evidence>
<evidence type="ECO:0000256" key="6">
    <source>
        <dbReference type="ARBA" id="ARBA00022598"/>
    </source>
</evidence>
<dbReference type="InterPro" id="IPR036621">
    <property type="entry name" value="Anticodon-bd_dom_sf"/>
</dbReference>
<dbReference type="OrthoDB" id="10267474at2759"/>
<dbReference type="Gene3D" id="3.40.50.800">
    <property type="entry name" value="Anticodon-binding domain"/>
    <property type="match status" value="1"/>
</dbReference>
<dbReference type="GO" id="GO:0006433">
    <property type="term" value="P:prolyl-tRNA aminoacylation"/>
    <property type="evidence" value="ECO:0007669"/>
    <property type="project" value="InterPro"/>
</dbReference>
<gene>
    <name evidence="14" type="ORF">BC936DRAFT_139522</name>
</gene>
<dbReference type="Proteomes" id="UP000268093">
    <property type="component" value="Unassembled WGS sequence"/>
</dbReference>
<dbReference type="GO" id="GO:0005739">
    <property type="term" value="C:mitochondrion"/>
    <property type="evidence" value="ECO:0007669"/>
    <property type="project" value="TreeGrafter"/>
</dbReference>
<comment type="catalytic activity">
    <reaction evidence="12">
        <text>tRNA(Pro) + L-proline + ATP = L-prolyl-tRNA(Pro) + AMP + diphosphate</text>
        <dbReference type="Rhea" id="RHEA:14305"/>
        <dbReference type="Rhea" id="RHEA-COMP:9700"/>
        <dbReference type="Rhea" id="RHEA-COMP:9702"/>
        <dbReference type="ChEBI" id="CHEBI:30616"/>
        <dbReference type="ChEBI" id="CHEBI:33019"/>
        <dbReference type="ChEBI" id="CHEBI:60039"/>
        <dbReference type="ChEBI" id="CHEBI:78442"/>
        <dbReference type="ChEBI" id="CHEBI:78532"/>
        <dbReference type="ChEBI" id="CHEBI:456215"/>
        <dbReference type="EC" id="6.1.1.15"/>
    </reaction>
</comment>
<name>A0A433B9R4_9FUNG</name>
<dbReference type="PANTHER" id="PTHR42753:SF2">
    <property type="entry name" value="PROLINE--TRNA LIGASE"/>
    <property type="match status" value="1"/>
</dbReference>
<dbReference type="InterPro" id="IPR033730">
    <property type="entry name" value="ProRS_core_prok"/>
</dbReference>
<evidence type="ECO:0000259" key="13">
    <source>
        <dbReference type="PROSITE" id="PS50862"/>
    </source>
</evidence>
<comment type="caution">
    <text evidence="14">The sequence shown here is derived from an EMBL/GenBank/DDBJ whole genome shotgun (WGS) entry which is preliminary data.</text>
</comment>
<dbReference type="SUPFAM" id="SSF55681">
    <property type="entry name" value="Class II aaRS and biotin synthetases"/>
    <property type="match status" value="1"/>
</dbReference>
<keyword evidence="8" id="KW-0067">ATP-binding</keyword>
<dbReference type="Gene3D" id="3.30.930.10">
    <property type="entry name" value="Bira Bifunctional Protein, Domain 2"/>
    <property type="match status" value="2"/>
</dbReference>
<comment type="subunit">
    <text evidence="3">Homodimer.</text>
</comment>
<dbReference type="InterPro" id="IPR050062">
    <property type="entry name" value="Pro-tRNA_synthetase"/>
</dbReference>
<dbReference type="EC" id="6.1.1.15" evidence="4"/>
<sequence>MFIPTTKDSLLGPNAVASHRLMLRAGFIRQSASGVYSLLPLGLRTLDKLETIIEEEMRFIVDRVYELLGKQRVLIYDASFCDLDAQKLSLPALLSAEPWKQTGRWESSGGELFRLKDRKSADFLLAPTHEEEITQLVAGEVTSYRQLPLRLYQIGRKYRDEMRPRSGLLRGREFLMKDLYTFDATEEEATATYEDVRAAYAKVFRRIGVPFVVADADTGNIGGTSSHEYHFISEVGEDSLLICPECGYTANEERARGIIPHHHHAPSISNPFDTFASSLLPSLSLPPSALTIQLASAELVIKNAKEAETSSERDVVAIVIESGRTVNMLKLRDAVKKQLGEKAKDGINMDLLMGIQTLETMRKQEERWSKLSVYVDDSVNSIIPDPTSAPPLPQSIESHPLAVFAVHTDTTLHHGDFHNVQPGDTCPQCPAPLTLHRAIEVGHTFLLGTKYSAALGATFRPAGPVAGGVLPIQMGCFGLGVSRMLAAIVESSNDTRGIAWPVSVAPFRVAVVPVDVKNEGMKAVAERVYDALDGMGGSLRDEVVMDDRQGASFGFRMKDAELVGYPYIVVVGKRAAEGVVEIQERRKGEKNRSWEIGVGEVGGEVGGLVAKWLSERH</sequence>
<evidence type="ECO:0000256" key="2">
    <source>
        <dbReference type="ARBA" id="ARBA00008226"/>
    </source>
</evidence>
<dbReference type="PRINTS" id="PR01046">
    <property type="entry name" value="TRNASYNTHPRO"/>
</dbReference>
<dbReference type="GO" id="GO:0004827">
    <property type="term" value="F:proline-tRNA ligase activity"/>
    <property type="evidence" value="ECO:0007669"/>
    <property type="project" value="UniProtKB-EC"/>
</dbReference>
<dbReference type="Pfam" id="PF00587">
    <property type="entry name" value="tRNA-synt_2b"/>
    <property type="match status" value="1"/>
</dbReference>
<protein>
    <recommendedName>
        <fullName evidence="4">proline--tRNA ligase</fullName>
        <ecNumber evidence="4">6.1.1.15</ecNumber>
    </recommendedName>
    <alternativeName>
        <fullName evidence="11">Prolyl-tRNA synthetase</fullName>
    </alternativeName>
</protein>
<evidence type="ECO:0000313" key="15">
    <source>
        <dbReference type="Proteomes" id="UP000268093"/>
    </source>
</evidence>
<proteinExistence type="inferred from homology"/>
<evidence type="ECO:0000256" key="5">
    <source>
        <dbReference type="ARBA" id="ARBA00022490"/>
    </source>
</evidence>
<dbReference type="SUPFAM" id="SSF52954">
    <property type="entry name" value="Class II aaRS ABD-related"/>
    <property type="match status" value="1"/>
</dbReference>
<dbReference type="InterPro" id="IPR002316">
    <property type="entry name" value="Pro-tRNA-ligase_IIa"/>
</dbReference>
<dbReference type="InterPro" id="IPR006195">
    <property type="entry name" value="aa-tRNA-synth_II"/>
</dbReference>
<dbReference type="GO" id="GO:0005524">
    <property type="term" value="F:ATP binding"/>
    <property type="evidence" value="ECO:0007669"/>
    <property type="project" value="UniProtKB-KW"/>
</dbReference>
<keyword evidence="9" id="KW-0648">Protein biosynthesis</keyword>
<dbReference type="PROSITE" id="PS50862">
    <property type="entry name" value="AA_TRNA_LIGASE_II"/>
    <property type="match status" value="1"/>
</dbReference>
<evidence type="ECO:0000256" key="12">
    <source>
        <dbReference type="ARBA" id="ARBA00047671"/>
    </source>
</evidence>
<dbReference type="CDD" id="cd00861">
    <property type="entry name" value="ProRS_anticodon_short"/>
    <property type="match status" value="1"/>
</dbReference>